<reference evidence="3" key="1">
    <citation type="journal article" date="2023" name="Mol. Phylogenet. Evol.">
        <title>Genome-scale phylogeny and comparative genomics of the fungal order Sordariales.</title>
        <authorList>
            <person name="Hensen N."/>
            <person name="Bonometti L."/>
            <person name="Westerberg I."/>
            <person name="Brannstrom I.O."/>
            <person name="Guillou S."/>
            <person name="Cros-Aarteil S."/>
            <person name="Calhoun S."/>
            <person name="Haridas S."/>
            <person name="Kuo A."/>
            <person name="Mondo S."/>
            <person name="Pangilinan J."/>
            <person name="Riley R."/>
            <person name="LaButti K."/>
            <person name="Andreopoulos B."/>
            <person name="Lipzen A."/>
            <person name="Chen C."/>
            <person name="Yan M."/>
            <person name="Daum C."/>
            <person name="Ng V."/>
            <person name="Clum A."/>
            <person name="Steindorff A."/>
            <person name="Ohm R.A."/>
            <person name="Martin F."/>
            <person name="Silar P."/>
            <person name="Natvig D.O."/>
            <person name="Lalanne C."/>
            <person name="Gautier V."/>
            <person name="Ament-Velasquez S.L."/>
            <person name="Kruys A."/>
            <person name="Hutchinson M.I."/>
            <person name="Powell A.J."/>
            <person name="Barry K."/>
            <person name="Miller A.N."/>
            <person name="Grigoriev I.V."/>
            <person name="Debuchy R."/>
            <person name="Gladieux P."/>
            <person name="Hiltunen Thoren M."/>
            <person name="Johannesson H."/>
        </authorList>
    </citation>
    <scope>NUCLEOTIDE SEQUENCE</scope>
    <source>
        <strain evidence="3">CBS 958.72</strain>
    </source>
</reference>
<feature type="compositionally biased region" description="Polar residues" evidence="2">
    <location>
        <begin position="307"/>
        <end position="318"/>
    </location>
</feature>
<dbReference type="SUPFAM" id="SSF48403">
    <property type="entry name" value="Ankyrin repeat"/>
    <property type="match status" value="1"/>
</dbReference>
<dbReference type="AlphaFoldDB" id="A0AAE0NN63"/>
<dbReference type="PANTHER" id="PTHR35391">
    <property type="entry name" value="C2H2-TYPE DOMAIN-CONTAINING PROTEIN-RELATED"/>
    <property type="match status" value="1"/>
</dbReference>
<dbReference type="Gene3D" id="1.25.40.20">
    <property type="entry name" value="Ankyrin repeat-containing domain"/>
    <property type="match status" value="2"/>
</dbReference>
<dbReference type="InterPro" id="IPR002110">
    <property type="entry name" value="Ankyrin_rpt"/>
</dbReference>
<evidence type="ECO:0000313" key="4">
    <source>
        <dbReference type="Proteomes" id="UP001287356"/>
    </source>
</evidence>
<dbReference type="InterPro" id="IPR036770">
    <property type="entry name" value="Ankyrin_rpt-contain_sf"/>
</dbReference>
<feature type="repeat" description="ANK" evidence="1">
    <location>
        <begin position="695"/>
        <end position="727"/>
    </location>
</feature>
<evidence type="ECO:0008006" key="5">
    <source>
        <dbReference type="Google" id="ProtNLM"/>
    </source>
</evidence>
<protein>
    <recommendedName>
        <fullName evidence="5">Ankyrin repeat protein</fullName>
    </recommendedName>
</protein>
<feature type="repeat" description="ANK" evidence="1">
    <location>
        <begin position="729"/>
        <end position="761"/>
    </location>
</feature>
<evidence type="ECO:0000256" key="2">
    <source>
        <dbReference type="SAM" id="MobiDB-lite"/>
    </source>
</evidence>
<feature type="region of interest" description="Disordered" evidence="2">
    <location>
        <begin position="576"/>
        <end position="604"/>
    </location>
</feature>
<feature type="repeat" description="ANK" evidence="1">
    <location>
        <begin position="763"/>
        <end position="795"/>
    </location>
</feature>
<feature type="compositionally biased region" description="Basic and acidic residues" evidence="2">
    <location>
        <begin position="140"/>
        <end position="159"/>
    </location>
</feature>
<dbReference type="Proteomes" id="UP001287356">
    <property type="component" value="Unassembled WGS sequence"/>
</dbReference>
<feature type="compositionally biased region" description="Low complexity" evidence="2">
    <location>
        <begin position="114"/>
        <end position="136"/>
    </location>
</feature>
<gene>
    <name evidence="3" type="ORF">B0T24DRAFT_716268</name>
</gene>
<organism evidence="3 4">
    <name type="scientific">Lasiosphaeria ovina</name>
    <dbReference type="NCBI Taxonomy" id="92902"/>
    <lineage>
        <taxon>Eukaryota</taxon>
        <taxon>Fungi</taxon>
        <taxon>Dikarya</taxon>
        <taxon>Ascomycota</taxon>
        <taxon>Pezizomycotina</taxon>
        <taxon>Sordariomycetes</taxon>
        <taxon>Sordariomycetidae</taxon>
        <taxon>Sordariales</taxon>
        <taxon>Lasiosphaeriaceae</taxon>
        <taxon>Lasiosphaeria</taxon>
    </lineage>
</organism>
<evidence type="ECO:0000313" key="3">
    <source>
        <dbReference type="EMBL" id="KAK3384603.1"/>
    </source>
</evidence>
<dbReference type="PROSITE" id="PS50088">
    <property type="entry name" value="ANK_REPEAT"/>
    <property type="match status" value="4"/>
</dbReference>
<name>A0AAE0NN63_9PEZI</name>
<proteinExistence type="predicted"/>
<dbReference type="Pfam" id="PF12796">
    <property type="entry name" value="Ank_2"/>
    <property type="match status" value="3"/>
</dbReference>
<evidence type="ECO:0000256" key="1">
    <source>
        <dbReference type="PROSITE-ProRule" id="PRU00023"/>
    </source>
</evidence>
<feature type="compositionally biased region" description="Acidic residues" evidence="2">
    <location>
        <begin position="93"/>
        <end position="102"/>
    </location>
</feature>
<feature type="repeat" description="ANK" evidence="1">
    <location>
        <begin position="797"/>
        <end position="829"/>
    </location>
</feature>
<keyword evidence="1" id="KW-0040">ANK repeat</keyword>
<comment type="caution">
    <text evidence="3">The sequence shown here is derived from an EMBL/GenBank/DDBJ whole genome shotgun (WGS) entry which is preliminary data.</text>
</comment>
<sequence>MPPPSVSAGVQQCARLLSKARSDDTLNRALRLELENALARLKIWAGNVGAFAPGNASVDYRLREDSDVADVIISMLNSLRTSLERVINPPLVEEVEEEEEEKDADRETKQETESVSSGKTASTHSSSALSLDSEATGSEDGTRAKTDKRHDSGSEDALEKANTIITRLYQLASVVRKPESSSENAKVRDFMTKLKFKGETFDMEDAEDHARSHLLARFPNAPPFLVHRLVSAVVFRRMKLRYRQRHQDKLRQGIDDSFDPELQLPGAGHSAPATRPVASAAPASDLPGGQQETRGAATLGVGKAQQPRPSRTIFSATNASSVNRQQFPSYARSTALSGITLSAVSRRQKLDVPTPPKNIDEALKRVECPFCMRIISSEERKEPRWTRHILRDIDPYVCLFEHCDQENTLFKTQEEWLGHMQWQHTVVWACQVRGHEFAIYDSPGELEHHIRSEHPASFTEIQLPVLIQESASPAPDTFALLTASLAAECQTDSPTNIGHECPICQKKFHQRTSEEVSSGDGGEGDVQNHVLYHLESVALLSLPIDDKRTSDSAGSNRLQSSANREALVEDGDDLPAVVFSDSHSNPSESDDFSQSQEDASSGHELSRLAYDGRWGEIFRAVKQPGVPQPDEDRLLLEWRQEIQGASSKSELSLPDDDLLQQTKAEQLIKACITGDTNTMVKLLEENADIETKVIAGQTPLSWAAENGHEAVVNLLLERGANIETKDTKFGRTPLICATERGHEAVVKLLLERGANIETKDTKLGQTPLSWAAANGHEAVVKVLLEKNADIERKDIELGQTPLSWAAENGHEAVVKLLLEKNADIETKDTKFGRTPLTWATRYGHGAVMKLLQNHVKTEI</sequence>
<dbReference type="PRINTS" id="PR01415">
    <property type="entry name" value="ANKYRIN"/>
</dbReference>
<dbReference type="PROSITE" id="PS50297">
    <property type="entry name" value="ANK_REP_REGION"/>
    <property type="match status" value="4"/>
</dbReference>
<dbReference type="SMART" id="SM00248">
    <property type="entry name" value="ANK"/>
    <property type="match status" value="6"/>
</dbReference>
<accession>A0AAE0NN63</accession>
<reference evidence="3" key="2">
    <citation type="submission" date="2023-06" db="EMBL/GenBank/DDBJ databases">
        <authorList>
            <consortium name="Lawrence Berkeley National Laboratory"/>
            <person name="Haridas S."/>
            <person name="Hensen N."/>
            <person name="Bonometti L."/>
            <person name="Westerberg I."/>
            <person name="Brannstrom I.O."/>
            <person name="Guillou S."/>
            <person name="Cros-Aarteil S."/>
            <person name="Calhoun S."/>
            <person name="Kuo A."/>
            <person name="Mondo S."/>
            <person name="Pangilinan J."/>
            <person name="Riley R."/>
            <person name="Labutti K."/>
            <person name="Andreopoulos B."/>
            <person name="Lipzen A."/>
            <person name="Chen C."/>
            <person name="Yanf M."/>
            <person name="Daum C."/>
            <person name="Ng V."/>
            <person name="Clum A."/>
            <person name="Steindorff A."/>
            <person name="Ohm R."/>
            <person name="Martin F."/>
            <person name="Silar P."/>
            <person name="Natvig D."/>
            <person name="Lalanne C."/>
            <person name="Gautier V."/>
            <person name="Ament-Velasquez S.L."/>
            <person name="Kruys A."/>
            <person name="Hutchinson M.I."/>
            <person name="Powell A.J."/>
            <person name="Barry K."/>
            <person name="Miller A.N."/>
            <person name="Grigoriev I.V."/>
            <person name="Debuchy R."/>
            <person name="Gladieux P."/>
            <person name="Thoren M.H."/>
            <person name="Johannesson H."/>
        </authorList>
    </citation>
    <scope>NUCLEOTIDE SEQUENCE</scope>
    <source>
        <strain evidence="3">CBS 958.72</strain>
    </source>
</reference>
<keyword evidence="4" id="KW-1185">Reference proteome</keyword>
<dbReference type="PANTHER" id="PTHR35391:SF7">
    <property type="entry name" value="C2H2-TYPE DOMAIN-CONTAINING PROTEIN"/>
    <property type="match status" value="1"/>
</dbReference>
<dbReference type="EMBL" id="JAULSN010000001">
    <property type="protein sequence ID" value="KAK3384603.1"/>
    <property type="molecule type" value="Genomic_DNA"/>
</dbReference>
<feature type="region of interest" description="Disordered" evidence="2">
    <location>
        <begin position="256"/>
        <end position="318"/>
    </location>
</feature>
<feature type="region of interest" description="Disordered" evidence="2">
    <location>
        <begin position="90"/>
        <end position="159"/>
    </location>
</feature>
<feature type="compositionally biased region" description="Basic and acidic residues" evidence="2">
    <location>
        <begin position="103"/>
        <end position="112"/>
    </location>
</feature>